<sequence length="253" mass="28764">MIIDLHSHIKLTKKTVFTIEYFRESIQEAKANGLDAIAMTEHFNTFHFHDIYEHLDQHYSYKADYYDVDGFKVFPGMEIDVKFGGHILVIGTRTSILELRSKLEPHTDAEHFVEFGQLLDWCDELSLLRIGAHPFRESNSLTQHDVAILKRLHAFDLNGKDLFTYGPGMRDTVMDLAQTIGIPMVAGSDTHHPLQFGSIMNHLDSDYDKVADISSCLQEGRYQIEISPCLETKVKSANLVKKLLKQAGKVAVQ</sequence>
<dbReference type="PANTHER" id="PTHR42924">
    <property type="entry name" value="EXONUCLEASE"/>
    <property type="match status" value="1"/>
</dbReference>
<comment type="caution">
    <text evidence="2">The sequence shown here is derived from an EMBL/GenBank/DDBJ whole genome shotgun (WGS) entry which is preliminary data.</text>
</comment>
<accession>A0A162L0U0</accession>
<evidence type="ECO:0000259" key="1">
    <source>
        <dbReference type="Pfam" id="PF02811"/>
    </source>
</evidence>
<dbReference type="PANTHER" id="PTHR42924:SF3">
    <property type="entry name" value="POLYMERASE_HISTIDINOL PHOSPHATASE N-TERMINAL DOMAIN-CONTAINING PROTEIN"/>
    <property type="match status" value="1"/>
</dbReference>
<dbReference type="AlphaFoldDB" id="A0A162L0U0"/>
<dbReference type="EMBL" id="LSFN01000036">
    <property type="protein sequence ID" value="OAB71955.1"/>
    <property type="molecule type" value="Genomic_DNA"/>
</dbReference>
<gene>
    <name evidence="2" type="ORF">PNBC_18380</name>
</gene>
<dbReference type="OrthoDB" id="9777619at2"/>
<evidence type="ECO:0000313" key="2">
    <source>
        <dbReference type="EMBL" id="OAB71955.1"/>
    </source>
</evidence>
<evidence type="ECO:0000313" key="3">
    <source>
        <dbReference type="Proteomes" id="UP000077134"/>
    </source>
</evidence>
<dbReference type="InterPro" id="IPR004013">
    <property type="entry name" value="PHP_dom"/>
</dbReference>
<protein>
    <submittedName>
        <fullName evidence="2">Histidinol-phosphatase</fullName>
    </submittedName>
</protein>
<dbReference type="InterPro" id="IPR052018">
    <property type="entry name" value="PHP_domain"/>
</dbReference>
<dbReference type="GO" id="GO:0035312">
    <property type="term" value="F:5'-3' DNA exonuclease activity"/>
    <property type="evidence" value="ECO:0007669"/>
    <property type="project" value="TreeGrafter"/>
</dbReference>
<keyword evidence="3" id="KW-1185">Reference proteome</keyword>
<dbReference type="Pfam" id="PF13263">
    <property type="entry name" value="PHP_C"/>
    <property type="match status" value="1"/>
</dbReference>
<proteinExistence type="predicted"/>
<dbReference type="Proteomes" id="UP000077134">
    <property type="component" value="Unassembled WGS sequence"/>
</dbReference>
<dbReference type="STRING" id="1763538.LPB68_12510"/>
<dbReference type="KEGG" id="pcx:LPB68_12510"/>
<organism evidence="2 3">
    <name type="scientific">Paenibacillus crassostreae</name>
    <dbReference type="NCBI Taxonomy" id="1763538"/>
    <lineage>
        <taxon>Bacteria</taxon>
        <taxon>Bacillati</taxon>
        <taxon>Bacillota</taxon>
        <taxon>Bacilli</taxon>
        <taxon>Bacillales</taxon>
        <taxon>Paenibacillaceae</taxon>
        <taxon>Paenibacillus</taxon>
    </lineage>
</organism>
<dbReference type="SUPFAM" id="SSF89550">
    <property type="entry name" value="PHP domain-like"/>
    <property type="match status" value="1"/>
</dbReference>
<feature type="domain" description="PHP" evidence="1">
    <location>
        <begin position="5"/>
        <end position="82"/>
    </location>
</feature>
<dbReference type="InterPro" id="IPR016195">
    <property type="entry name" value="Pol/histidinol_Pase-like"/>
</dbReference>
<dbReference type="Gene3D" id="3.20.20.140">
    <property type="entry name" value="Metal-dependent hydrolases"/>
    <property type="match status" value="1"/>
</dbReference>
<reference evidence="2 3" key="1">
    <citation type="submission" date="2016-02" db="EMBL/GenBank/DDBJ databases">
        <title>Paenibacillus sp. LPB0068, isolated from Crassostrea gigas.</title>
        <authorList>
            <person name="Shin S.-K."/>
            <person name="Yi H."/>
        </authorList>
    </citation>
    <scope>NUCLEOTIDE SEQUENCE [LARGE SCALE GENOMIC DNA]</scope>
    <source>
        <strain evidence="2 3">LPB0068</strain>
    </source>
</reference>
<dbReference type="Pfam" id="PF02811">
    <property type="entry name" value="PHP"/>
    <property type="match status" value="1"/>
</dbReference>
<name>A0A162L0U0_9BACL</name>
<dbReference type="GO" id="GO:0004534">
    <property type="term" value="F:5'-3' RNA exonuclease activity"/>
    <property type="evidence" value="ECO:0007669"/>
    <property type="project" value="TreeGrafter"/>
</dbReference>